<dbReference type="Gene3D" id="3.40.80.10">
    <property type="entry name" value="Peptidoglycan recognition protein-like"/>
    <property type="match status" value="1"/>
</dbReference>
<protein>
    <submittedName>
        <fullName evidence="4">N-acetylmuramoyl-L-alanine amidase</fullName>
        <ecNumber evidence="4">3.5.1.28</ecNumber>
    </submittedName>
</protein>
<dbReference type="Pfam" id="PF01510">
    <property type="entry name" value="Amidase_2"/>
    <property type="match status" value="1"/>
</dbReference>
<evidence type="ECO:0000256" key="1">
    <source>
        <dbReference type="ARBA" id="ARBA00007553"/>
    </source>
</evidence>
<feature type="domain" description="N-acetylmuramoyl-L-alanine amidase" evidence="2">
    <location>
        <begin position="13"/>
        <end position="145"/>
    </location>
</feature>
<dbReference type="Proteomes" id="UP001158087">
    <property type="component" value="Unassembled WGS sequence"/>
</dbReference>
<dbReference type="SUPFAM" id="SSF55846">
    <property type="entry name" value="N-acetylmuramoyl-L-alanine amidase-like"/>
    <property type="match status" value="1"/>
</dbReference>
<keyword evidence="4" id="KW-0378">Hydrolase</keyword>
<dbReference type="InterPro" id="IPR015510">
    <property type="entry name" value="PGRP"/>
</dbReference>
<dbReference type="CDD" id="cd06583">
    <property type="entry name" value="PGRP"/>
    <property type="match status" value="1"/>
</dbReference>
<feature type="domain" description="Peptidoglycan recognition protein family" evidence="3">
    <location>
        <begin position="3"/>
        <end position="135"/>
    </location>
</feature>
<dbReference type="EMBL" id="JAODYY010000001">
    <property type="protein sequence ID" value="MDH0123314.1"/>
    <property type="molecule type" value="Genomic_DNA"/>
</dbReference>
<dbReference type="SMART" id="SM00644">
    <property type="entry name" value="Ami_2"/>
    <property type="match status" value="1"/>
</dbReference>
<organism evidence="4 5">
    <name type="scientific">Brucella intermedia GD04153</name>
    <dbReference type="NCBI Taxonomy" id="2975438"/>
    <lineage>
        <taxon>Bacteria</taxon>
        <taxon>Pseudomonadati</taxon>
        <taxon>Pseudomonadota</taxon>
        <taxon>Alphaproteobacteria</taxon>
        <taxon>Hyphomicrobiales</taxon>
        <taxon>Brucellaceae</taxon>
        <taxon>Brucella/Ochrobactrum group</taxon>
        <taxon>Brucella</taxon>
    </lineage>
</organism>
<evidence type="ECO:0000259" key="2">
    <source>
        <dbReference type="SMART" id="SM00644"/>
    </source>
</evidence>
<dbReference type="InterPro" id="IPR036505">
    <property type="entry name" value="Amidase/PGRP_sf"/>
</dbReference>
<dbReference type="GO" id="GO:0008745">
    <property type="term" value="F:N-acetylmuramoyl-L-alanine amidase activity"/>
    <property type="evidence" value="ECO:0007669"/>
    <property type="project" value="UniProtKB-EC"/>
</dbReference>
<dbReference type="AlphaFoldDB" id="A0AA42GVR5"/>
<comment type="similarity">
    <text evidence="1">Belongs to the N-acetylmuramoyl-L-alanine amidase 2 family.</text>
</comment>
<dbReference type="PANTHER" id="PTHR11022:SF41">
    <property type="entry name" value="PEPTIDOGLYCAN-RECOGNITION PROTEIN LC-RELATED"/>
    <property type="match status" value="1"/>
</dbReference>
<gene>
    <name evidence="4" type="ORF">N7376_04860</name>
</gene>
<name>A0AA42GVR5_9HYPH</name>
<dbReference type="GO" id="GO:0009253">
    <property type="term" value="P:peptidoglycan catabolic process"/>
    <property type="evidence" value="ECO:0007669"/>
    <property type="project" value="InterPro"/>
</dbReference>
<evidence type="ECO:0000313" key="5">
    <source>
        <dbReference type="Proteomes" id="UP001158087"/>
    </source>
</evidence>
<dbReference type="GO" id="GO:0008270">
    <property type="term" value="F:zinc ion binding"/>
    <property type="evidence" value="ECO:0007669"/>
    <property type="project" value="InterPro"/>
</dbReference>
<dbReference type="InterPro" id="IPR006619">
    <property type="entry name" value="PGRP_domain_met/bac"/>
</dbReference>
<dbReference type="SMART" id="SM00701">
    <property type="entry name" value="PGRP"/>
    <property type="match status" value="1"/>
</dbReference>
<evidence type="ECO:0000259" key="3">
    <source>
        <dbReference type="SMART" id="SM00701"/>
    </source>
</evidence>
<reference evidence="4" key="1">
    <citation type="submission" date="2022-09" db="EMBL/GenBank/DDBJ databases">
        <title>Intensive care unit water sources are persistently colonized with multi-drug resistant bacteria and are the site of extensive horizontal gene transfer of antibiotic resistance genes.</title>
        <authorList>
            <person name="Diorio-Toth L."/>
        </authorList>
    </citation>
    <scope>NUCLEOTIDE SEQUENCE</scope>
    <source>
        <strain evidence="4">GD04153</strain>
    </source>
</reference>
<dbReference type="InterPro" id="IPR002502">
    <property type="entry name" value="Amidase_domain"/>
</dbReference>
<dbReference type="PANTHER" id="PTHR11022">
    <property type="entry name" value="PEPTIDOGLYCAN RECOGNITION PROTEIN"/>
    <property type="match status" value="1"/>
</dbReference>
<proteinExistence type="inferred from homology"/>
<evidence type="ECO:0000313" key="4">
    <source>
        <dbReference type="EMBL" id="MDH0123314.1"/>
    </source>
</evidence>
<dbReference type="EC" id="3.5.1.28" evidence="4"/>
<accession>A0AA42GVR5</accession>
<comment type="caution">
    <text evidence="4">The sequence shown here is derived from an EMBL/GenBank/DDBJ whole genome shotgun (WGS) entry which is preliminary data.</text>
</comment>
<sequence>MQLTTTEVKLFLLTQFIFKMRAVDTLVVHCSASPEGRPHTVADIRSWHKAQGWSDIGYHYVVYLDGSVHPGRPVEKIGAHVVGHNKGSIGIVYVGGTDAKGRSKDTRTAAQRASLRKLLTELAAKYKVKRILGHHDLFAGKDCPCFDAKSEYADIVKGLK</sequence>